<dbReference type="Pfam" id="PF10934">
    <property type="entry name" value="Sheath_initiator"/>
    <property type="match status" value="1"/>
</dbReference>
<dbReference type="PATRIC" id="fig|649747.3.peg.5131"/>
<keyword evidence="2" id="KW-1185">Reference proteome</keyword>
<dbReference type="GeneID" id="92837675"/>
<comment type="caution">
    <text evidence="1">The sequence shown here is derived from an EMBL/GenBank/DDBJ whole genome shotgun (WGS) entry which is preliminary data.</text>
</comment>
<dbReference type="HOGENOM" id="CLU_145216_0_0_9"/>
<dbReference type="eggNOG" id="ENOG50330XQ">
    <property type="taxonomic scope" value="Bacteria"/>
</dbReference>
<dbReference type="EMBL" id="AWSJ01000362">
    <property type="protein sequence ID" value="ERI05152.1"/>
    <property type="molecule type" value="Genomic_DNA"/>
</dbReference>
<dbReference type="RefSeq" id="WP_021619626.1">
    <property type="nucleotide sequence ID" value="NZ_KE952693.1"/>
</dbReference>
<sequence length="148" mass="17219">MTDEPISLFPEMNLIDMEETEIYEGAASNEKWTYMLDFRNRCAVVDEDGRARKTKTYAEFLIQTAMKILNTERFQYVVYSEDIGVEKSEWPGWEDVEIKRDMEEALTAHPEIQRAEVLSIERDAHEVYVRIHLVGLAGTAEVEEAIRL</sequence>
<proteinExistence type="predicted"/>
<dbReference type="STRING" id="649747.HMPREF0083_05725"/>
<accession>U1XYS6</accession>
<evidence type="ECO:0000313" key="1">
    <source>
        <dbReference type="EMBL" id="ERI05152.1"/>
    </source>
</evidence>
<organism evidence="1 2">
    <name type="scientific">Aneurinibacillus aneurinilyticus ATCC 12856</name>
    <dbReference type="NCBI Taxonomy" id="649747"/>
    <lineage>
        <taxon>Bacteria</taxon>
        <taxon>Bacillati</taxon>
        <taxon>Bacillota</taxon>
        <taxon>Bacilli</taxon>
        <taxon>Bacillales</taxon>
        <taxon>Paenibacillaceae</taxon>
        <taxon>Aneurinibacillus group</taxon>
        <taxon>Aneurinibacillus</taxon>
    </lineage>
</organism>
<gene>
    <name evidence="1" type="ORF">HMPREF0083_05725</name>
</gene>
<dbReference type="InterPro" id="IPR020288">
    <property type="entry name" value="Sheath_initiator"/>
</dbReference>
<dbReference type="Proteomes" id="UP000016511">
    <property type="component" value="Unassembled WGS sequence"/>
</dbReference>
<evidence type="ECO:0008006" key="3">
    <source>
        <dbReference type="Google" id="ProtNLM"/>
    </source>
</evidence>
<dbReference type="AlphaFoldDB" id="U1XYS6"/>
<reference evidence="1 2" key="1">
    <citation type="submission" date="2013-08" db="EMBL/GenBank/DDBJ databases">
        <authorList>
            <person name="Weinstock G."/>
            <person name="Sodergren E."/>
            <person name="Wylie T."/>
            <person name="Fulton L."/>
            <person name="Fulton R."/>
            <person name="Fronick C."/>
            <person name="O'Laughlin M."/>
            <person name="Godfrey J."/>
            <person name="Miner T."/>
            <person name="Herter B."/>
            <person name="Appelbaum E."/>
            <person name="Cordes M."/>
            <person name="Lek S."/>
            <person name="Wollam A."/>
            <person name="Pepin K.H."/>
            <person name="Palsikar V.B."/>
            <person name="Mitreva M."/>
            <person name="Wilson R.K."/>
        </authorList>
    </citation>
    <scope>NUCLEOTIDE SEQUENCE [LARGE SCALE GENOMIC DNA]</scope>
    <source>
        <strain evidence="1 2">ATCC 12856</strain>
    </source>
</reference>
<protein>
    <recommendedName>
        <fullName evidence="3">Phage protein XkdS domain protein</fullName>
    </recommendedName>
</protein>
<evidence type="ECO:0000313" key="2">
    <source>
        <dbReference type="Proteomes" id="UP000016511"/>
    </source>
</evidence>
<name>U1XYS6_ANEAE</name>